<evidence type="ECO:0000256" key="1">
    <source>
        <dbReference type="SAM" id="MobiDB-lite"/>
    </source>
</evidence>
<evidence type="ECO:0000313" key="3">
    <source>
        <dbReference type="WBParaSite" id="TREG1_104860.1"/>
    </source>
</evidence>
<feature type="compositionally biased region" description="Basic and acidic residues" evidence="1">
    <location>
        <begin position="380"/>
        <end position="397"/>
    </location>
</feature>
<dbReference type="Proteomes" id="UP000050795">
    <property type="component" value="Unassembled WGS sequence"/>
</dbReference>
<dbReference type="WBParaSite" id="TREG1_104860.1">
    <property type="protein sequence ID" value="TREG1_104860.1"/>
    <property type="gene ID" value="TREG1_104860"/>
</dbReference>
<protein>
    <submittedName>
        <fullName evidence="3">Uncharacterized protein</fullName>
    </submittedName>
</protein>
<feature type="compositionally biased region" description="Basic and acidic residues" evidence="1">
    <location>
        <begin position="349"/>
        <end position="359"/>
    </location>
</feature>
<feature type="region of interest" description="Disordered" evidence="1">
    <location>
        <begin position="57"/>
        <end position="95"/>
    </location>
</feature>
<sequence>MSTDKLNTPDECAKIEQQVVKENLIEDDYKVKLDDEVYKTLTDPVCEKSKLSDVWETSHTPPLESTLTKNPMKSSNTNLDDKKGSYDDLGIDEDNKHKLSTDTLKENSNYRITDHYETYLTSIEKDICTEFDNPLYIPIKLPLSSNLYVPVYYVQSSEEASPKSRKHNVDYNDNNNINDSTVSHKFILSDDNSYLRGHDSPARLEADHHINTNNQGYENYVLPHYTSEISPDHCDLKMCQVEITPDQLPINVKHSGKKLRPTSDKPAKEKITFKKTKSKTEKSKDEESMPISKNKERHKDTTGCSPRLKIKKKVRSSNNKERIKRETSKKDSFREVSGKSEDNQDYTITEEHPRVECKLRGKQKNKMKKQNNWKPCVPSKSEKLNKKAKTKETKTETNQDEASTKKKKTSMKTPLTNTKTTSKKINPI</sequence>
<dbReference type="AlphaFoldDB" id="A0AA85IM99"/>
<organism evidence="2 3">
    <name type="scientific">Trichobilharzia regenti</name>
    <name type="common">Nasal bird schistosome</name>
    <dbReference type="NCBI Taxonomy" id="157069"/>
    <lineage>
        <taxon>Eukaryota</taxon>
        <taxon>Metazoa</taxon>
        <taxon>Spiralia</taxon>
        <taxon>Lophotrochozoa</taxon>
        <taxon>Platyhelminthes</taxon>
        <taxon>Trematoda</taxon>
        <taxon>Digenea</taxon>
        <taxon>Strigeidida</taxon>
        <taxon>Schistosomatoidea</taxon>
        <taxon>Schistosomatidae</taxon>
        <taxon>Trichobilharzia</taxon>
    </lineage>
</organism>
<evidence type="ECO:0000313" key="2">
    <source>
        <dbReference type="Proteomes" id="UP000050795"/>
    </source>
</evidence>
<feature type="compositionally biased region" description="Polar residues" evidence="1">
    <location>
        <begin position="414"/>
        <end position="428"/>
    </location>
</feature>
<reference evidence="3" key="2">
    <citation type="submission" date="2023-11" db="UniProtKB">
        <authorList>
            <consortium name="WormBaseParasite"/>
        </authorList>
    </citation>
    <scope>IDENTIFICATION</scope>
</reference>
<keyword evidence="2" id="KW-1185">Reference proteome</keyword>
<accession>A0AA85IM99</accession>
<feature type="region of interest" description="Disordered" evidence="1">
    <location>
        <begin position="250"/>
        <end position="428"/>
    </location>
</feature>
<name>A0AA85IM99_TRIRE</name>
<feature type="compositionally biased region" description="Basic and acidic residues" evidence="1">
    <location>
        <begin position="318"/>
        <end position="342"/>
    </location>
</feature>
<reference evidence="2" key="1">
    <citation type="submission" date="2022-06" db="EMBL/GenBank/DDBJ databases">
        <authorList>
            <person name="Berger JAMES D."/>
            <person name="Berger JAMES D."/>
        </authorList>
    </citation>
    <scope>NUCLEOTIDE SEQUENCE [LARGE SCALE GENOMIC DNA]</scope>
</reference>
<proteinExistence type="predicted"/>
<feature type="compositionally biased region" description="Polar residues" evidence="1">
    <location>
        <begin position="57"/>
        <end position="78"/>
    </location>
</feature>
<feature type="compositionally biased region" description="Basic residues" evidence="1">
    <location>
        <begin position="360"/>
        <end position="371"/>
    </location>
</feature>
<feature type="compositionally biased region" description="Basic and acidic residues" evidence="1">
    <location>
        <begin position="261"/>
        <end position="301"/>
    </location>
</feature>